<dbReference type="AlphaFoldDB" id="A0A3S1A0D9"/>
<dbReference type="OrthoDB" id="9773293at2"/>
<proteinExistence type="predicted"/>
<keyword evidence="4" id="KW-1185">Reference proteome</keyword>
<evidence type="ECO:0000313" key="3">
    <source>
        <dbReference type="EMBL" id="RUR84504.1"/>
    </source>
</evidence>
<gene>
    <name evidence="3" type="ORF">PCC6912_13990</name>
</gene>
<organism evidence="3 4">
    <name type="scientific">Chlorogloeopsis fritschii PCC 6912</name>
    <dbReference type="NCBI Taxonomy" id="211165"/>
    <lineage>
        <taxon>Bacteria</taxon>
        <taxon>Bacillati</taxon>
        <taxon>Cyanobacteriota</taxon>
        <taxon>Cyanophyceae</taxon>
        <taxon>Nostocales</taxon>
        <taxon>Chlorogloeopsidaceae</taxon>
        <taxon>Chlorogloeopsis</taxon>
    </lineage>
</organism>
<dbReference type="EMBL" id="RSCJ01000004">
    <property type="protein sequence ID" value="RUR84504.1"/>
    <property type="molecule type" value="Genomic_DNA"/>
</dbReference>
<keyword evidence="1 3" id="KW-0378">Hydrolase</keyword>
<dbReference type="GO" id="GO:0016787">
    <property type="term" value="F:hydrolase activity"/>
    <property type="evidence" value="ECO:0007669"/>
    <property type="project" value="UniProtKB-KW"/>
</dbReference>
<name>A0A3S1A0D9_CHLFR</name>
<comment type="caution">
    <text evidence="3">The sequence shown here is derived from an EMBL/GenBank/DDBJ whole genome shotgun (WGS) entry which is preliminary data.</text>
</comment>
<evidence type="ECO:0000259" key="2">
    <source>
        <dbReference type="Pfam" id="PF00561"/>
    </source>
</evidence>
<dbReference type="Gene3D" id="3.40.50.1820">
    <property type="entry name" value="alpha/beta hydrolase"/>
    <property type="match status" value="1"/>
</dbReference>
<protein>
    <submittedName>
        <fullName evidence="3">Putative hydrolase, alpha/beta fold protein</fullName>
    </submittedName>
</protein>
<dbReference type="Proteomes" id="UP000268857">
    <property type="component" value="Unassembled WGS sequence"/>
</dbReference>
<dbReference type="PANTHER" id="PTHR43798:SF31">
    <property type="entry name" value="AB HYDROLASE SUPERFAMILY PROTEIN YCLE"/>
    <property type="match status" value="1"/>
</dbReference>
<feature type="domain" description="AB hydrolase-1" evidence="2">
    <location>
        <begin position="20"/>
        <end position="144"/>
    </location>
</feature>
<accession>A0A3S1A0D9</accession>
<dbReference type="Pfam" id="PF00561">
    <property type="entry name" value="Abhydrolase_1"/>
    <property type="match status" value="1"/>
</dbReference>
<evidence type="ECO:0000313" key="4">
    <source>
        <dbReference type="Proteomes" id="UP000268857"/>
    </source>
</evidence>
<sequence length="250" mass="28005">MPYANNQGIRIHYQVQGDGPPLILHHGITQTWEDWQEKSYTKALSRDYQLILLDARGHGASDKPHDPAAYALPLRVGDVTAVLDDLNIRQAHFFGYSMGGWIGFGMAKYAPERLHSLIIGGAHPYEESMQPFREPMSKGMEGLVSFAEAMFGQWLTPAGKTRLMSNDIEALMALAQDRDSIEDVLPTMTMPCLLFTGETDFRYAEIQECAKHMPKVTFVSFPECDHFAAMAKSDLVLPHITKFLEAVNQS</sequence>
<dbReference type="SUPFAM" id="SSF53474">
    <property type="entry name" value="alpha/beta-Hydrolases"/>
    <property type="match status" value="1"/>
</dbReference>
<dbReference type="InterPro" id="IPR000073">
    <property type="entry name" value="AB_hydrolase_1"/>
</dbReference>
<dbReference type="GO" id="GO:0016020">
    <property type="term" value="C:membrane"/>
    <property type="evidence" value="ECO:0007669"/>
    <property type="project" value="TreeGrafter"/>
</dbReference>
<evidence type="ECO:0000256" key="1">
    <source>
        <dbReference type="ARBA" id="ARBA00022801"/>
    </source>
</evidence>
<dbReference type="PANTHER" id="PTHR43798">
    <property type="entry name" value="MONOACYLGLYCEROL LIPASE"/>
    <property type="match status" value="1"/>
</dbReference>
<dbReference type="InterPro" id="IPR029058">
    <property type="entry name" value="AB_hydrolase_fold"/>
</dbReference>
<reference evidence="3 4" key="1">
    <citation type="journal article" date="2019" name="Genome Biol. Evol.">
        <title>Day and night: Metabolic profiles and evolutionary relationships of six axenic non-marine cyanobacteria.</title>
        <authorList>
            <person name="Will S.E."/>
            <person name="Henke P."/>
            <person name="Boedeker C."/>
            <person name="Huang S."/>
            <person name="Brinkmann H."/>
            <person name="Rohde M."/>
            <person name="Jarek M."/>
            <person name="Friedl T."/>
            <person name="Seufert S."/>
            <person name="Schumacher M."/>
            <person name="Overmann J."/>
            <person name="Neumann-Schaal M."/>
            <person name="Petersen J."/>
        </authorList>
    </citation>
    <scope>NUCLEOTIDE SEQUENCE [LARGE SCALE GENOMIC DNA]</scope>
    <source>
        <strain evidence="3 4">PCC 6912</strain>
    </source>
</reference>
<dbReference type="RefSeq" id="WP_016875428.1">
    <property type="nucleotide sequence ID" value="NZ_AJLN01000100.1"/>
</dbReference>
<dbReference type="STRING" id="211165.GCA_000317285_04012"/>
<dbReference type="InterPro" id="IPR050266">
    <property type="entry name" value="AB_hydrolase_sf"/>
</dbReference>